<dbReference type="GO" id="GO:0044205">
    <property type="term" value="P:'de novo' UMP biosynthetic process"/>
    <property type="evidence" value="ECO:0007669"/>
    <property type="project" value="UniProtKB-UniRule"/>
</dbReference>
<comment type="subunit">
    <text evidence="11">Monomer.</text>
</comment>
<proteinExistence type="inferred from homology"/>
<evidence type="ECO:0000256" key="7">
    <source>
        <dbReference type="ARBA" id="ARBA00022975"/>
    </source>
</evidence>
<dbReference type="Pfam" id="PF01180">
    <property type="entry name" value="DHO_dh"/>
    <property type="match status" value="1"/>
</dbReference>
<feature type="binding site" evidence="11">
    <location>
        <position position="267"/>
    </location>
    <ligand>
        <name>FMN</name>
        <dbReference type="ChEBI" id="CHEBI:58210"/>
    </ligand>
</feature>
<evidence type="ECO:0000313" key="14">
    <source>
        <dbReference type="Proteomes" id="UP000190135"/>
    </source>
</evidence>
<feature type="binding site" evidence="11">
    <location>
        <position position="175"/>
    </location>
    <ligand>
        <name>substrate</name>
    </ligand>
</feature>
<evidence type="ECO:0000256" key="6">
    <source>
        <dbReference type="ARBA" id="ARBA00022643"/>
    </source>
</evidence>
<keyword evidence="7 11" id="KW-0665">Pyrimidine biosynthesis</keyword>
<feature type="binding site" evidence="11">
    <location>
        <position position="216"/>
    </location>
    <ligand>
        <name>FMN</name>
        <dbReference type="ChEBI" id="CHEBI:58210"/>
    </ligand>
</feature>
<reference evidence="13 14" key="1">
    <citation type="submission" date="2017-02" db="EMBL/GenBank/DDBJ databases">
        <authorList>
            <person name="Peterson S.W."/>
        </authorList>
    </citation>
    <scope>NUCLEOTIDE SEQUENCE [LARGE SCALE GENOMIC DNA]</scope>
    <source>
        <strain evidence="13 14">USBA 369</strain>
    </source>
</reference>
<dbReference type="HAMAP" id="MF_00225">
    <property type="entry name" value="DHO_dh_type2"/>
    <property type="match status" value="1"/>
</dbReference>
<dbReference type="RefSeq" id="WP_078706888.1">
    <property type="nucleotide sequence ID" value="NZ_FUXL01000002.1"/>
</dbReference>
<dbReference type="GO" id="GO:0006207">
    <property type="term" value="P:'de novo' pyrimidine nucleobase biosynthetic process"/>
    <property type="evidence" value="ECO:0007669"/>
    <property type="project" value="UniProtKB-UniRule"/>
</dbReference>
<dbReference type="PROSITE" id="PS00912">
    <property type="entry name" value="DHODEHASE_2"/>
    <property type="match status" value="1"/>
</dbReference>
<evidence type="ECO:0000256" key="3">
    <source>
        <dbReference type="ARBA" id="ARBA00005161"/>
    </source>
</evidence>
<comment type="cofactor">
    <cofactor evidence="11">
        <name>FMN</name>
        <dbReference type="ChEBI" id="CHEBI:58210"/>
    </cofactor>
    <text evidence="11">Binds 1 FMN per subunit.</text>
</comment>
<dbReference type="GO" id="GO:0005886">
    <property type="term" value="C:plasma membrane"/>
    <property type="evidence" value="ECO:0007669"/>
    <property type="project" value="UniProtKB-SubCell"/>
</dbReference>
<dbReference type="NCBIfam" id="NF003645">
    <property type="entry name" value="PRK05286.1-2"/>
    <property type="match status" value="1"/>
</dbReference>
<evidence type="ECO:0000259" key="12">
    <source>
        <dbReference type="Pfam" id="PF01180"/>
    </source>
</evidence>
<evidence type="ECO:0000256" key="4">
    <source>
        <dbReference type="ARBA" id="ARBA00005359"/>
    </source>
</evidence>
<dbReference type="EMBL" id="FUXL01000002">
    <property type="protein sequence ID" value="SJZ68341.1"/>
    <property type="molecule type" value="Genomic_DNA"/>
</dbReference>
<feature type="domain" description="Dihydroorotate dehydrogenase catalytic" evidence="12">
    <location>
        <begin position="44"/>
        <end position="338"/>
    </location>
</feature>
<sequence length="366" mass="38902">MSRLYRLGRPLLFTMEPESAHHLSIMALKHGLVPRMDVPVDSRLRVSVAGISFPNPIGLAAGYDKNAEVVDAALGLGFGFVEAGTVTPRPQPGNDRPRCFRLPKAEAMINRFGFNNDGHADALERLQRRRRRAGIVGVNIGANKDADDRIQDYVDGVSLFESVADYLTVNISSPNTPGLRALQSGEDLHRLLEAVVAARDGFAAMAASAKKPLFVKVAPDLVPEQIAEIAEAALRHQIDGLIVSNTTLSRDGVAGLAHSEETGGLSGRPLLARSTWALAAFRKALGPEMPLIGVGGVHDTESALLKIAAGADLVQLYTAMVYAGPGLPTAILKGLRAYLDETGADSLASLRDARVEEIVAKGPPSD</sequence>
<feature type="binding site" evidence="11">
    <location>
        <position position="139"/>
    </location>
    <ligand>
        <name>FMN</name>
        <dbReference type="ChEBI" id="CHEBI:58210"/>
    </ligand>
</feature>
<evidence type="ECO:0000256" key="2">
    <source>
        <dbReference type="ARBA" id="ARBA00004370"/>
    </source>
</evidence>
<feature type="active site" description="Nucleophile" evidence="11">
    <location>
        <position position="173"/>
    </location>
</feature>
<feature type="binding site" evidence="11">
    <location>
        <position position="244"/>
    </location>
    <ligand>
        <name>FMN</name>
        <dbReference type="ChEBI" id="CHEBI:58210"/>
    </ligand>
</feature>
<keyword evidence="11" id="KW-1003">Cell membrane</keyword>
<protein>
    <recommendedName>
        <fullName evidence="11">Dihydroorotate dehydrogenase (quinone)</fullName>
        <ecNumber evidence="11">1.3.5.2</ecNumber>
    </recommendedName>
    <alternativeName>
        <fullName evidence="11">DHOdehase</fullName>
        <shortName evidence="11">DHOD</shortName>
        <shortName evidence="11">DHODase</shortName>
    </alternativeName>
    <alternativeName>
        <fullName evidence="11">Dihydroorotate oxidase</fullName>
    </alternativeName>
</protein>
<dbReference type="NCBIfam" id="TIGR01036">
    <property type="entry name" value="pyrD_sub2"/>
    <property type="match status" value="1"/>
</dbReference>
<feature type="binding site" evidence="11">
    <location>
        <position position="170"/>
    </location>
    <ligand>
        <name>FMN</name>
        <dbReference type="ChEBI" id="CHEBI:58210"/>
    </ligand>
</feature>
<feature type="binding site" evidence="11">
    <location>
        <begin position="61"/>
        <end position="65"/>
    </location>
    <ligand>
        <name>FMN</name>
        <dbReference type="ChEBI" id="CHEBI:58210"/>
    </ligand>
</feature>
<evidence type="ECO:0000256" key="1">
    <source>
        <dbReference type="ARBA" id="ARBA00003125"/>
    </source>
</evidence>
<keyword evidence="5 11" id="KW-0285">Flavoprotein</keyword>
<comment type="function">
    <text evidence="1 11">Catalyzes the conversion of dihydroorotate to orotate with quinone as electron acceptor.</text>
</comment>
<dbReference type="PANTHER" id="PTHR48109">
    <property type="entry name" value="DIHYDROOROTATE DEHYDROGENASE (QUINONE), MITOCHONDRIAL-RELATED"/>
    <property type="match status" value="1"/>
</dbReference>
<evidence type="ECO:0000256" key="10">
    <source>
        <dbReference type="ARBA" id="ARBA00048639"/>
    </source>
</evidence>
<comment type="pathway">
    <text evidence="3 11">Pyrimidine metabolism; UMP biosynthesis via de novo pathway; orotate from (S)-dihydroorotate (quinone route): step 1/1.</text>
</comment>
<evidence type="ECO:0000256" key="9">
    <source>
        <dbReference type="ARBA" id="ARBA00023136"/>
    </source>
</evidence>
<feature type="binding site" evidence="11">
    <location>
        <begin position="245"/>
        <end position="246"/>
    </location>
    <ligand>
        <name>substrate</name>
    </ligand>
</feature>
<keyword evidence="6 11" id="KW-0288">FMN</keyword>
<dbReference type="GO" id="GO:0106430">
    <property type="term" value="F:dihydroorotate dehydrogenase (quinone) activity"/>
    <property type="evidence" value="ECO:0007669"/>
    <property type="project" value="UniProtKB-EC"/>
</dbReference>
<accession>A0A1T4MN91</accession>
<dbReference type="InterPro" id="IPR013785">
    <property type="entry name" value="Aldolase_TIM"/>
</dbReference>
<dbReference type="UniPathway" id="UPA00070">
    <property type="reaction ID" value="UER00946"/>
</dbReference>
<evidence type="ECO:0000256" key="5">
    <source>
        <dbReference type="ARBA" id="ARBA00022630"/>
    </source>
</evidence>
<evidence type="ECO:0000256" key="11">
    <source>
        <dbReference type="HAMAP-Rule" id="MF_00225"/>
    </source>
</evidence>
<comment type="subcellular location">
    <subcellularLocation>
        <location evidence="11">Cell membrane</location>
        <topology evidence="11">Peripheral membrane protein</topology>
    </subcellularLocation>
    <subcellularLocation>
        <location evidence="2">Membrane</location>
    </subcellularLocation>
</comment>
<comment type="similarity">
    <text evidence="4 11">Belongs to the dihydroorotate dehydrogenase family. Type 2 subfamily.</text>
</comment>
<dbReference type="PANTHER" id="PTHR48109:SF4">
    <property type="entry name" value="DIHYDROOROTATE DEHYDROGENASE (QUINONE), MITOCHONDRIAL"/>
    <property type="match status" value="1"/>
</dbReference>
<gene>
    <name evidence="11" type="primary">pyrD</name>
    <name evidence="13" type="ORF">SAMN05428963_102194</name>
</gene>
<keyword evidence="14" id="KW-1185">Reference proteome</keyword>
<dbReference type="InterPro" id="IPR001295">
    <property type="entry name" value="Dihydroorotate_DH_CS"/>
</dbReference>
<dbReference type="STRING" id="1365950.SAMN05428963_102194"/>
<dbReference type="EC" id="1.3.5.2" evidence="11"/>
<feature type="binding site" evidence="11">
    <location>
        <position position="170"/>
    </location>
    <ligand>
        <name>substrate</name>
    </ligand>
</feature>
<dbReference type="GO" id="GO:0005737">
    <property type="term" value="C:cytoplasm"/>
    <property type="evidence" value="ECO:0007669"/>
    <property type="project" value="InterPro"/>
</dbReference>
<evidence type="ECO:0000313" key="13">
    <source>
        <dbReference type="EMBL" id="SJZ68341.1"/>
    </source>
</evidence>
<dbReference type="SUPFAM" id="SSF51395">
    <property type="entry name" value="FMN-linked oxidoreductases"/>
    <property type="match status" value="1"/>
</dbReference>
<dbReference type="OrthoDB" id="9802377at2"/>
<feature type="binding site" evidence="11">
    <location>
        <begin position="110"/>
        <end position="114"/>
    </location>
    <ligand>
        <name>substrate</name>
    </ligand>
</feature>
<dbReference type="AlphaFoldDB" id="A0A1T4MN91"/>
<feature type="binding site" evidence="11">
    <location>
        <begin position="317"/>
        <end position="318"/>
    </location>
    <ligand>
        <name>FMN</name>
        <dbReference type="ChEBI" id="CHEBI:58210"/>
    </ligand>
</feature>
<dbReference type="InterPro" id="IPR005719">
    <property type="entry name" value="Dihydroorotate_DH_2"/>
</dbReference>
<comment type="catalytic activity">
    <reaction evidence="10 11">
        <text>(S)-dihydroorotate + a quinone = orotate + a quinol</text>
        <dbReference type="Rhea" id="RHEA:30187"/>
        <dbReference type="ChEBI" id="CHEBI:24646"/>
        <dbReference type="ChEBI" id="CHEBI:30839"/>
        <dbReference type="ChEBI" id="CHEBI:30864"/>
        <dbReference type="ChEBI" id="CHEBI:132124"/>
        <dbReference type="EC" id="1.3.5.2"/>
    </reaction>
</comment>
<dbReference type="CDD" id="cd04738">
    <property type="entry name" value="DHOD_2_like"/>
    <property type="match status" value="1"/>
</dbReference>
<feature type="binding site" evidence="11">
    <location>
        <position position="296"/>
    </location>
    <ligand>
        <name>FMN</name>
        <dbReference type="ChEBI" id="CHEBI:58210"/>
    </ligand>
</feature>
<evidence type="ECO:0000256" key="8">
    <source>
        <dbReference type="ARBA" id="ARBA00023002"/>
    </source>
</evidence>
<keyword evidence="9 11" id="KW-0472">Membrane</keyword>
<dbReference type="NCBIfam" id="NF003652">
    <property type="entry name" value="PRK05286.2-5"/>
    <property type="match status" value="1"/>
</dbReference>
<dbReference type="InterPro" id="IPR050074">
    <property type="entry name" value="DHO_dehydrogenase"/>
</dbReference>
<feature type="binding site" evidence="11">
    <location>
        <position position="65"/>
    </location>
    <ligand>
        <name>substrate</name>
    </ligand>
</feature>
<organism evidence="13 14">
    <name type="scientific">Consotaella salsifontis</name>
    <dbReference type="NCBI Taxonomy" id="1365950"/>
    <lineage>
        <taxon>Bacteria</taxon>
        <taxon>Pseudomonadati</taxon>
        <taxon>Pseudomonadota</taxon>
        <taxon>Alphaproteobacteria</taxon>
        <taxon>Hyphomicrobiales</taxon>
        <taxon>Aurantimonadaceae</taxon>
        <taxon>Consotaella</taxon>
    </lineage>
</organism>
<dbReference type="Proteomes" id="UP000190135">
    <property type="component" value="Unassembled WGS sequence"/>
</dbReference>
<dbReference type="Gene3D" id="3.20.20.70">
    <property type="entry name" value="Aldolase class I"/>
    <property type="match status" value="1"/>
</dbReference>
<feature type="binding site" evidence="11">
    <location>
        <position position="85"/>
    </location>
    <ligand>
        <name>FMN</name>
        <dbReference type="ChEBI" id="CHEBI:58210"/>
    </ligand>
</feature>
<keyword evidence="8 11" id="KW-0560">Oxidoreductase</keyword>
<dbReference type="InterPro" id="IPR005720">
    <property type="entry name" value="Dihydroorotate_DH_cat"/>
</dbReference>
<dbReference type="PROSITE" id="PS00911">
    <property type="entry name" value="DHODEHASE_1"/>
    <property type="match status" value="1"/>
</dbReference>
<name>A0A1T4MN91_9HYPH</name>